<accession>A0A426YQ96</accession>
<dbReference type="EMBL" id="AMZH03010888">
    <property type="protein sequence ID" value="RRT53882.1"/>
    <property type="molecule type" value="Genomic_DNA"/>
</dbReference>
<reference evidence="2 3" key="1">
    <citation type="journal article" date="2014" name="Agronomy (Basel)">
        <title>A Draft Genome Sequence for Ensete ventricosum, the Drought-Tolerant Tree Against Hunger.</title>
        <authorList>
            <person name="Harrison J."/>
            <person name="Moore K.A."/>
            <person name="Paszkiewicz K."/>
            <person name="Jones T."/>
            <person name="Grant M."/>
            <person name="Ambacheew D."/>
            <person name="Muzemil S."/>
            <person name="Studholme D.J."/>
        </authorList>
    </citation>
    <scope>NUCLEOTIDE SEQUENCE [LARGE SCALE GENOMIC DNA]</scope>
</reference>
<feature type="region of interest" description="Disordered" evidence="1">
    <location>
        <begin position="1"/>
        <end position="22"/>
    </location>
</feature>
<dbReference type="AlphaFoldDB" id="A0A426YQ96"/>
<feature type="compositionally biased region" description="Basic residues" evidence="1">
    <location>
        <begin position="99"/>
        <end position="109"/>
    </location>
</feature>
<evidence type="ECO:0000313" key="3">
    <source>
        <dbReference type="Proteomes" id="UP000287651"/>
    </source>
</evidence>
<name>A0A426YQ96_ENSVE</name>
<feature type="non-terminal residue" evidence="2">
    <location>
        <position position="1"/>
    </location>
</feature>
<evidence type="ECO:0000313" key="2">
    <source>
        <dbReference type="EMBL" id="RRT53882.1"/>
    </source>
</evidence>
<protein>
    <submittedName>
        <fullName evidence="2">Uncharacterized protein</fullName>
    </submittedName>
</protein>
<organism evidence="2 3">
    <name type="scientific">Ensete ventricosum</name>
    <name type="common">Abyssinian banana</name>
    <name type="synonym">Musa ensete</name>
    <dbReference type="NCBI Taxonomy" id="4639"/>
    <lineage>
        <taxon>Eukaryota</taxon>
        <taxon>Viridiplantae</taxon>
        <taxon>Streptophyta</taxon>
        <taxon>Embryophyta</taxon>
        <taxon>Tracheophyta</taxon>
        <taxon>Spermatophyta</taxon>
        <taxon>Magnoliopsida</taxon>
        <taxon>Liliopsida</taxon>
        <taxon>Zingiberales</taxon>
        <taxon>Musaceae</taxon>
        <taxon>Ensete</taxon>
    </lineage>
</organism>
<feature type="region of interest" description="Disordered" evidence="1">
    <location>
        <begin position="99"/>
        <end position="123"/>
    </location>
</feature>
<evidence type="ECO:0000256" key="1">
    <source>
        <dbReference type="SAM" id="MobiDB-lite"/>
    </source>
</evidence>
<dbReference type="Proteomes" id="UP000287651">
    <property type="component" value="Unassembled WGS sequence"/>
</dbReference>
<gene>
    <name evidence="2" type="ORF">B296_00025684</name>
</gene>
<comment type="caution">
    <text evidence="2">The sequence shown here is derived from an EMBL/GenBank/DDBJ whole genome shotgun (WGS) entry which is preliminary data.</text>
</comment>
<proteinExistence type="predicted"/>
<feature type="compositionally biased region" description="Basic and acidic residues" evidence="1">
    <location>
        <begin position="12"/>
        <end position="22"/>
    </location>
</feature>
<sequence length="179" mass="20175">LAGGDDAAAGGRGEDSDGRREEAAGARRLGRLLWQRLATVAWRHGRKAVLEDKGRWWPGREGSSEEWQATANRWGAMGGGKDRRRRWRKAATAFRCGRGQRQRARRRGTKVAGGGRGGRGKKRQRAWLRSGRGGVWLRLWLRRRGQRRCETATVGGRKRAATVRRGLRQREREEVVASA</sequence>